<accession>A0AAV7SXU3</accession>
<evidence type="ECO:0008006" key="3">
    <source>
        <dbReference type="Google" id="ProtNLM"/>
    </source>
</evidence>
<dbReference type="CDD" id="cd00229">
    <property type="entry name" value="SGNH_hydrolase"/>
    <property type="match status" value="1"/>
</dbReference>
<proteinExistence type="predicted"/>
<dbReference type="Gene3D" id="3.40.50.1110">
    <property type="entry name" value="SGNH hydrolase"/>
    <property type="match status" value="1"/>
</dbReference>
<dbReference type="InterPro" id="IPR036514">
    <property type="entry name" value="SGNH_hydro_sf"/>
</dbReference>
<sequence>MQVKPPGRVYDRQWQPLGGARVILQGLGDQRDSEGVRPGAGGVLHTVVSHSLGVSSQPGTSDLFWQEEAGPSGGYPGRQFAALQHWAEEKASLSAGSRRASPEVWTSDSTVKDYRLRLPGGAASWHSSRRCRTADGVVPELEVSLLSIWVVGHSFIKWAHRKACRTAIGENLGLDRTRYHVRWDARGGLRWCELLPRLSNLAGQGFCPDILIIHAGENDLVKATGLDLMKSMKKDLEEIQGRWRGCHVLFTGFVPHRVWWGAKKPSAIEKARRKLNKEIRSFCTSRSITFMEHKGLPFENVEFFWGDGVHLPFMGMELFYCI</sequence>
<dbReference type="AlphaFoldDB" id="A0AAV7SXU3"/>
<comment type="caution">
    <text evidence="1">The sequence shown here is derived from an EMBL/GenBank/DDBJ whole genome shotgun (WGS) entry which is preliminary data.</text>
</comment>
<evidence type="ECO:0000313" key="2">
    <source>
        <dbReference type="Proteomes" id="UP001066276"/>
    </source>
</evidence>
<gene>
    <name evidence="1" type="ORF">NDU88_000621</name>
</gene>
<organism evidence="1 2">
    <name type="scientific">Pleurodeles waltl</name>
    <name type="common">Iberian ribbed newt</name>
    <dbReference type="NCBI Taxonomy" id="8319"/>
    <lineage>
        <taxon>Eukaryota</taxon>
        <taxon>Metazoa</taxon>
        <taxon>Chordata</taxon>
        <taxon>Craniata</taxon>
        <taxon>Vertebrata</taxon>
        <taxon>Euteleostomi</taxon>
        <taxon>Amphibia</taxon>
        <taxon>Batrachia</taxon>
        <taxon>Caudata</taxon>
        <taxon>Salamandroidea</taxon>
        <taxon>Salamandridae</taxon>
        <taxon>Pleurodelinae</taxon>
        <taxon>Pleurodeles</taxon>
    </lineage>
</organism>
<keyword evidence="2" id="KW-1185">Reference proteome</keyword>
<evidence type="ECO:0000313" key="1">
    <source>
        <dbReference type="EMBL" id="KAJ1168707.1"/>
    </source>
</evidence>
<reference evidence="1" key="1">
    <citation type="journal article" date="2022" name="bioRxiv">
        <title>Sequencing and chromosome-scale assembly of the giantPleurodeles waltlgenome.</title>
        <authorList>
            <person name="Brown T."/>
            <person name="Elewa A."/>
            <person name="Iarovenko S."/>
            <person name="Subramanian E."/>
            <person name="Araus A.J."/>
            <person name="Petzold A."/>
            <person name="Susuki M."/>
            <person name="Suzuki K.-i.T."/>
            <person name="Hayashi T."/>
            <person name="Toyoda A."/>
            <person name="Oliveira C."/>
            <person name="Osipova E."/>
            <person name="Leigh N.D."/>
            <person name="Simon A."/>
            <person name="Yun M.H."/>
        </authorList>
    </citation>
    <scope>NUCLEOTIDE SEQUENCE</scope>
    <source>
        <strain evidence="1">20211129_DDA</strain>
        <tissue evidence="1">Liver</tissue>
    </source>
</reference>
<protein>
    <recommendedName>
        <fullName evidence="3">SGNH hydrolase-type esterase domain-containing protein</fullName>
    </recommendedName>
</protein>
<dbReference type="Proteomes" id="UP001066276">
    <property type="component" value="Chromosome 4_1"/>
</dbReference>
<name>A0AAV7SXU3_PLEWA</name>
<dbReference type="EMBL" id="JANPWB010000007">
    <property type="protein sequence ID" value="KAJ1168707.1"/>
    <property type="molecule type" value="Genomic_DNA"/>
</dbReference>
<dbReference type="SUPFAM" id="SSF52266">
    <property type="entry name" value="SGNH hydrolase"/>
    <property type="match status" value="1"/>
</dbReference>